<dbReference type="SUPFAM" id="SSF144206">
    <property type="entry name" value="NOB1 zinc finger-like"/>
    <property type="match status" value="1"/>
</dbReference>
<dbReference type="InterPro" id="IPR036283">
    <property type="entry name" value="NOB1_Zf-like_sf"/>
</dbReference>
<name>A0AAU6W3M3_9VIRU</name>
<proteinExistence type="predicted"/>
<organism evidence="1">
    <name type="scientific">Pseudomonas phage Cygsa01</name>
    <dbReference type="NCBI Taxonomy" id="3138529"/>
    <lineage>
        <taxon>Viruses</taxon>
    </lineage>
</organism>
<accession>A0AAU6W3M3</accession>
<reference evidence="1" key="1">
    <citation type="journal article" date="2024" name="J. Gen. Virol.">
        <title>Novel phages of Pseudomonas syringae unveil numerous potential auxiliary metabolic genes.</title>
        <authorList>
            <person name="Feltin C."/>
            <person name="Garneau J.R."/>
            <person name="Morris C.E."/>
            <person name="Berard A."/>
            <person name="Torres-Barcelo C."/>
        </authorList>
    </citation>
    <scope>NUCLEOTIDE SEQUENCE</scope>
</reference>
<gene>
    <name evidence="1" type="ORF">Cygsa01_00209</name>
</gene>
<dbReference type="EMBL" id="PP179332">
    <property type="protein sequence ID" value="XAI71255.1"/>
    <property type="molecule type" value="Genomic_DNA"/>
</dbReference>
<sequence length="57" mass="6329">MSDTFKHLLHCTDCDEHYYVLTRREDQPPFCPVCGGQEVVDATAPAATGAAEEEDEE</sequence>
<evidence type="ECO:0000313" key="1">
    <source>
        <dbReference type="EMBL" id="XAI71255.1"/>
    </source>
</evidence>
<protein>
    <submittedName>
        <fullName evidence="1">Uncharacterized protein</fullName>
    </submittedName>
</protein>